<evidence type="ECO:0000313" key="2">
    <source>
        <dbReference type="RefSeq" id="XP_065642983.1"/>
    </source>
</evidence>
<organism evidence="1 2">
    <name type="scientific">Hydra vulgaris</name>
    <name type="common">Hydra</name>
    <name type="synonym">Hydra attenuata</name>
    <dbReference type="NCBI Taxonomy" id="6087"/>
    <lineage>
        <taxon>Eukaryota</taxon>
        <taxon>Metazoa</taxon>
        <taxon>Cnidaria</taxon>
        <taxon>Hydrozoa</taxon>
        <taxon>Hydroidolina</taxon>
        <taxon>Anthoathecata</taxon>
        <taxon>Aplanulata</taxon>
        <taxon>Hydridae</taxon>
        <taxon>Hydra</taxon>
    </lineage>
</organism>
<reference evidence="2" key="2">
    <citation type="submission" date="2025-08" db="UniProtKB">
        <authorList>
            <consortium name="RefSeq"/>
        </authorList>
    </citation>
    <scope>IDENTIFICATION</scope>
</reference>
<dbReference type="GeneID" id="136074575"/>
<protein>
    <submittedName>
        <fullName evidence="2">Uncharacterized protein LOC136074575</fullName>
    </submittedName>
</protein>
<reference evidence="1" key="1">
    <citation type="submission" date="2025-05" db="UniProtKB">
        <authorList>
            <consortium name="RefSeq"/>
        </authorList>
    </citation>
    <scope>NUCLEOTIDE SEQUENCE [LARGE SCALE GENOMIC DNA]</scope>
</reference>
<proteinExistence type="predicted"/>
<dbReference type="Proteomes" id="UP001652625">
    <property type="component" value="Chromosome 01"/>
</dbReference>
<name>A0ABM4B2E8_HYDVU</name>
<gene>
    <name evidence="2" type="primary">LOC136074575</name>
</gene>
<dbReference type="RefSeq" id="XP_065642983.1">
    <property type="nucleotide sequence ID" value="XM_065786911.1"/>
</dbReference>
<evidence type="ECO:0000313" key="1">
    <source>
        <dbReference type="Proteomes" id="UP001652625"/>
    </source>
</evidence>
<keyword evidence="1" id="KW-1185">Reference proteome</keyword>
<sequence>MNQDFYQAPLALLELTRVGKQLMKIDAGQSDVIQDLRTKESDKEVNENEYGENVVDKESDENVVQENDSHTLTLKGNDVFGIKEKVSDFPNKEIMFDNPTLKNKCSSSIAEEQEEISVKAMESNIGANFSKVFNGLNLKVYPKRSLKKGNFLQKINFKKIVGLYFIKFMI</sequence>
<accession>A0ABM4B2E8</accession>